<reference evidence="2" key="1">
    <citation type="journal article" date="2013" name="Science">
        <title>The Amborella genome and the evolution of flowering plants.</title>
        <authorList>
            <consortium name="Amborella Genome Project"/>
        </authorList>
    </citation>
    <scope>NUCLEOTIDE SEQUENCE [LARGE SCALE GENOMIC DNA]</scope>
</reference>
<dbReference type="Gramene" id="ERM97377">
    <property type="protein sequence ID" value="ERM97377"/>
    <property type="gene ID" value="AMTR_s00127p00029000"/>
</dbReference>
<dbReference type="HOGENOM" id="CLU_2187507_0_0_1"/>
<gene>
    <name evidence="1" type="ORF">AMTR_s00127p00029000</name>
</gene>
<dbReference type="Proteomes" id="UP000017836">
    <property type="component" value="Unassembled WGS sequence"/>
</dbReference>
<dbReference type="AlphaFoldDB" id="W1NNK7"/>
<sequence length="109" mass="11656">MLSTLKIVEGPTVETATRTAEASTITNAAENGMYLLSHAVIVTPMDAECTLPSPAIAITIKLTNNIAITISLSLSRRGSSKQTYKRASTHSNGTKCVLARMKGLFFKVQ</sequence>
<organism evidence="1 2">
    <name type="scientific">Amborella trichopoda</name>
    <dbReference type="NCBI Taxonomy" id="13333"/>
    <lineage>
        <taxon>Eukaryota</taxon>
        <taxon>Viridiplantae</taxon>
        <taxon>Streptophyta</taxon>
        <taxon>Embryophyta</taxon>
        <taxon>Tracheophyta</taxon>
        <taxon>Spermatophyta</taxon>
        <taxon>Magnoliopsida</taxon>
        <taxon>Amborellales</taxon>
        <taxon>Amborellaceae</taxon>
        <taxon>Amborella</taxon>
    </lineage>
</organism>
<protein>
    <submittedName>
        <fullName evidence="1">Uncharacterized protein</fullName>
    </submittedName>
</protein>
<dbReference type="EMBL" id="KI396482">
    <property type="protein sequence ID" value="ERM97377.1"/>
    <property type="molecule type" value="Genomic_DNA"/>
</dbReference>
<keyword evidence="2" id="KW-1185">Reference proteome</keyword>
<accession>W1NNK7</accession>
<evidence type="ECO:0000313" key="1">
    <source>
        <dbReference type="EMBL" id="ERM97377.1"/>
    </source>
</evidence>
<name>W1NNK7_AMBTC</name>
<proteinExistence type="predicted"/>
<evidence type="ECO:0000313" key="2">
    <source>
        <dbReference type="Proteomes" id="UP000017836"/>
    </source>
</evidence>